<feature type="domain" description="TonB-dependent receptor plug" evidence="3">
    <location>
        <begin position="140"/>
        <end position="219"/>
    </location>
</feature>
<keyword evidence="4" id="KW-0675">Receptor</keyword>
<evidence type="ECO:0000313" key="4">
    <source>
        <dbReference type="EMBL" id="MEE1946161.1"/>
    </source>
</evidence>
<keyword evidence="5" id="KW-1185">Reference proteome</keyword>
<feature type="chain" id="PRO_5045254824" evidence="2">
    <location>
        <begin position="23"/>
        <end position="237"/>
    </location>
</feature>
<dbReference type="Gene3D" id="2.170.130.10">
    <property type="entry name" value="TonB-dependent receptor, plug domain"/>
    <property type="match status" value="1"/>
</dbReference>
<keyword evidence="1" id="KW-1134">Transmembrane beta strand</keyword>
<keyword evidence="1" id="KW-0998">Cell outer membrane</keyword>
<comment type="similarity">
    <text evidence="1">Belongs to the TonB-dependent receptor family.</text>
</comment>
<dbReference type="InterPro" id="IPR039426">
    <property type="entry name" value="TonB-dep_rcpt-like"/>
</dbReference>
<keyword evidence="1" id="KW-0813">Transport</keyword>
<feature type="signal peptide" evidence="2">
    <location>
        <begin position="1"/>
        <end position="22"/>
    </location>
</feature>
<dbReference type="Proteomes" id="UP001336835">
    <property type="component" value="Unassembled WGS sequence"/>
</dbReference>
<reference evidence="4 5" key="1">
    <citation type="submission" date="2024-01" db="EMBL/GenBank/DDBJ databases">
        <title>Pedobacter sp. nov., isolated from fresh soil.</title>
        <authorList>
            <person name="Le N.T.T."/>
        </authorList>
    </citation>
    <scope>NUCLEOTIDE SEQUENCE [LARGE SCALE GENOMIC DNA]</scope>
    <source>
        <strain evidence="4 5">KR3-3</strain>
    </source>
</reference>
<evidence type="ECO:0000256" key="1">
    <source>
        <dbReference type="PROSITE-ProRule" id="PRU01360"/>
    </source>
</evidence>
<organism evidence="4 5">
    <name type="scientific">Pedobacter albus</name>
    <dbReference type="NCBI Taxonomy" id="3113905"/>
    <lineage>
        <taxon>Bacteria</taxon>
        <taxon>Pseudomonadati</taxon>
        <taxon>Bacteroidota</taxon>
        <taxon>Sphingobacteriia</taxon>
        <taxon>Sphingobacteriales</taxon>
        <taxon>Sphingobacteriaceae</taxon>
        <taxon>Pedobacter</taxon>
    </lineage>
</organism>
<evidence type="ECO:0000256" key="2">
    <source>
        <dbReference type="SAM" id="SignalP"/>
    </source>
</evidence>
<keyword evidence="1" id="KW-0472">Membrane</keyword>
<dbReference type="RefSeq" id="WP_330108473.1">
    <property type="nucleotide sequence ID" value="NZ_JAZDQT010000002.1"/>
</dbReference>
<dbReference type="PROSITE" id="PS52016">
    <property type="entry name" value="TONB_DEPENDENT_REC_3"/>
    <property type="match status" value="1"/>
</dbReference>
<dbReference type="InterPro" id="IPR012910">
    <property type="entry name" value="Plug_dom"/>
</dbReference>
<gene>
    <name evidence="4" type="ORF">VRU48_13645</name>
</gene>
<name>A0ABU7I9X7_9SPHI</name>
<comment type="subcellular location">
    <subcellularLocation>
        <location evidence="1">Cell outer membrane</location>
        <topology evidence="1">Multi-pass membrane protein</topology>
    </subcellularLocation>
</comment>
<dbReference type="EMBL" id="JAZDQT010000002">
    <property type="protein sequence ID" value="MEE1946161.1"/>
    <property type="molecule type" value="Genomic_DNA"/>
</dbReference>
<accession>A0ABU7I9X7</accession>
<comment type="caution">
    <text evidence="4">The sequence shown here is derived from an EMBL/GenBank/DDBJ whole genome shotgun (WGS) entry which is preliminary data.</text>
</comment>
<proteinExistence type="inferred from homology"/>
<sequence length="237" mass="25749">MKKLVASSLFAMLMICSFQNWAQSATNWDAFYRYLSTKISYPAEARAELLQGDNIITFNLDKGMVKNVNIQSQLSTKTDLEVANLILAYPAFKPAQNGSYAIRTSFRLQGANSTIINQDAQMPTGFKALSTININAMAPAIANAPKNGKNSEFKSENGTRIVLRGSNSQTAGQPLYVVDDKTVENFEMAALAPESIDSVQILKSLSAVALYGKAAENGVIVITTKKYASEKSKKTAN</sequence>
<protein>
    <submittedName>
        <fullName evidence="4">TonB-dependent receptor plug domain-containing protein</fullName>
    </submittedName>
</protein>
<keyword evidence="2" id="KW-0732">Signal</keyword>
<dbReference type="Pfam" id="PF07715">
    <property type="entry name" value="Plug"/>
    <property type="match status" value="1"/>
</dbReference>
<dbReference type="InterPro" id="IPR037066">
    <property type="entry name" value="Plug_dom_sf"/>
</dbReference>
<evidence type="ECO:0000313" key="5">
    <source>
        <dbReference type="Proteomes" id="UP001336835"/>
    </source>
</evidence>
<evidence type="ECO:0000259" key="3">
    <source>
        <dbReference type="Pfam" id="PF07715"/>
    </source>
</evidence>
<dbReference type="SUPFAM" id="SSF56935">
    <property type="entry name" value="Porins"/>
    <property type="match status" value="1"/>
</dbReference>
<keyword evidence="1" id="KW-0812">Transmembrane</keyword>